<dbReference type="SUPFAM" id="SSF102114">
    <property type="entry name" value="Radical SAM enzymes"/>
    <property type="match status" value="1"/>
</dbReference>
<organism evidence="10 11">
    <name type="scientific">candidate division MSBL1 archaeon SCGC-AAA261G05</name>
    <dbReference type="NCBI Taxonomy" id="1698276"/>
    <lineage>
        <taxon>Archaea</taxon>
        <taxon>Methanobacteriati</taxon>
        <taxon>Methanobacteriota</taxon>
        <taxon>candidate division MSBL1</taxon>
    </lineage>
</organism>
<dbReference type="InterPro" id="IPR006158">
    <property type="entry name" value="Cobalamin-bd"/>
</dbReference>
<keyword evidence="2" id="KW-0489">Methyltransferase</keyword>
<keyword evidence="6" id="KW-0408">Iron</keyword>
<dbReference type="Pfam" id="PF04055">
    <property type="entry name" value="Radical_SAM"/>
    <property type="match status" value="1"/>
</dbReference>
<dbReference type="Proteomes" id="UP000070405">
    <property type="component" value="Unassembled WGS sequence"/>
</dbReference>
<dbReference type="PROSITE" id="PS51332">
    <property type="entry name" value="B12_BINDING"/>
    <property type="match status" value="1"/>
</dbReference>
<dbReference type="InterPro" id="IPR007197">
    <property type="entry name" value="rSAM"/>
</dbReference>
<name>A0A133VAI5_9EURY</name>
<keyword evidence="5" id="KW-0479">Metal-binding</keyword>
<dbReference type="SFLD" id="SFLDS00029">
    <property type="entry name" value="Radical_SAM"/>
    <property type="match status" value="1"/>
</dbReference>
<evidence type="ECO:0000256" key="1">
    <source>
        <dbReference type="ARBA" id="ARBA00001966"/>
    </source>
</evidence>
<evidence type="ECO:0000256" key="3">
    <source>
        <dbReference type="ARBA" id="ARBA00022679"/>
    </source>
</evidence>
<dbReference type="InterPro" id="IPR006638">
    <property type="entry name" value="Elp3/MiaA/NifB-like_rSAM"/>
</dbReference>
<protein>
    <submittedName>
        <fullName evidence="10">Uncharacterized protein</fullName>
    </submittedName>
</protein>
<dbReference type="GO" id="GO:0046872">
    <property type="term" value="F:metal ion binding"/>
    <property type="evidence" value="ECO:0007669"/>
    <property type="project" value="UniProtKB-KW"/>
</dbReference>
<dbReference type="CDD" id="cd02068">
    <property type="entry name" value="radical_SAM_B12_BD"/>
    <property type="match status" value="1"/>
</dbReference>
<evidence type="ECO:0000256" key="4">
    <source>
        <dbReference type="ARBA" id="ARBA00022691"/>
    </source>
</evidence>
<dbReference type="AlphaFoldDB" id="A0A133VAI5"/>
<keyword evidence="11" id="KW-1185">Reference proteome</keyword>
<accession>A0A133VAI5</accession>
<dbReference type="InterPro" id="IPR036724">
    <property type="entry name" value="Cobalamin-bd_sf"/>
</dbReference>
<dbReference type="PANTHER" id="PTHR43409:SF7">
    <property type="entry name" value="BLL1977 PROTEIN"/>
    <property type="match status" value="1"/>
</dbReference>
<dbReference type="InterPro" id="IPR034466">
    <property type="entry name" value="Methyltransferase_Class_B"/>
</dbReference>
<evidence type="ECO:0000256" key="7">
    <source>
        <dbReference type="ARBA" id="ARBA00023014"/>
    </source>
</evidence>
<dbReference type="GO" id="GO:0031419">
    <property type="term" value="F:cobalamin binding"/>
    <property type="evidence" value="ECO:0007669"/>
    <property type="project" value="InterPro"/>
</dbReference>
<dbReference type="Gene3D" id="3.40.50.280">
    <property type="entry name" value="Cobalamin-binding domain"/>
    <property type="match status" value="1"/>
</dbReference>
<reference evidence="10 11" key="1">
    <citation type="journal article" date="2016" name="Sci. Rep.">
        <title>Metabolic traits of an uncultured archaeal lineage -MSBL1- from brine pools of the Red Sea.</title>
        <authorList>
            <person name="Mwirichia R."/>
            <person name="Alam I."/>
            <person name="Rashid M."/>
            <person name="Vinu M."/>
            <person name="Ba-Alawi W."/>
            <person name="Anthony Kamau A."/>
            <person name="Kamanda Ngugi D."/>
            <person name="Goker M."/>
            <person name="Klenk H.P."/>
            <person name="Bajic V."/>
            <person name="Stingl U."/>
        </authorList>
    </citation>
    <scope>NUCLEOTIDE SEQUENCE [LARGE SCALE GENOMIC DNA]</scope>
    <source>
        <strain evidence="10">SCGC-AAA261G05</strain>
    </source>
</reference>
<dbReference type="PANTHER" id="PTHR43409">
    <property type="entry name" value="ANAEROBIC MAGNESIUM-PROTOPORPHYRIN IX MONOMETHYL ESTER CYCLASE-RELATED"/>
    <property type="match status" value="1"/>
</dbReference>
<dbReference type="SFLD" id="SFLDG01082">
    <property type="entry name" value="B12-binding_domain_containing"/>
    <property type="match status" value="1"/>
</dbReference>
<evidence type="ECO:0000259" key="8">
    <source>
        <dbReference type="PROSITE" id="PS51332"/>
    </source>
</evidence>
<dbReference type="SMART" id="SM00729">
    <property type="entry name" value="Elp3"/>
    <property type="match status" value="1"/>
</dbReference>
<dbReference type="GO" id="GO:0051539">
    <property type="term" value="F:4 iron, 4 sulfur cluster binding"/>
    <property type="evidence" value="ECO:0007669"/>
    <property type="project" value="UniProtKB-KW"/>
</dbReference>
<evidence type="ECO:0000256" key="2">
    <source>
        <dbReference type="ARBA" id="ARBA00022603"/>
    </source>
</evidence>
<evidence type="ECO:0000256" key="5">
    <source>
        <dbReference type="ARBA" id="ARBA00022723"/>
    </source>
</evidence>
<gene>
    <name evidence="10" type="ORF">AKJ47_02180</name>
</gene>
<keyword evidence="3" id="KW-0808">Transferase</keyword>
<dbReference type="SFLD" id="SFLDG01123">
    <property type="entry name" value="methyltransferase_(Class_B)"/>
    <property type="match status" value="1"/>
</dbReference>
<dbReference type="EMBL" id="LHYA01000024">
    <property type="protein sequence ID" value="KXB03462.1"/>
    <property type="molecule type" value="Genomic_DNA"/>
</dbReference>
<feature type="domain" description="Radical SAM core" evidence="9">
    <location>
        <begin position="181"/>
        <end position="404"/>
    </location>
</feature>
<dbReference type="GO" id="GO:0003824">
    <property type="term" value="F:catalytic activity"/>
    <property type="evidence" value="ECO:0007669"/>
    <property type="project" value="InterPro"/>
</dbReference>
<dbReference type="SUPFAM" id="SSF52242">
    <property type="entry name" value="Cobalamin (vitamin B12)-binding domain"/>
    <property type="match status" value="1"/>
</dbReference>
<comment type="caution">
    <text evidence="10">The sequence shown here is derived from an EMBL/GenBank/DDBJ whole genome shotgun (WGS) entry which is preliminary data.</text>
</comment>
<proteinExistence type="predicted"/>
<sequence>MRSVLISPPAGSAIESRFGSVGIPAGAYLAPILEDEGHKVKIIDSSTMGYNLEDVKQELKEFSPEFVGISSLTTSIYQAYGVAKAAKELEPDCTTVIGGAHATSAAEEVLGECPHIDIAVRGEGEETLRELVSSKNLSSIKGITYREDGEIVENEDRKIIRDLDLLPFPAYHLLPMEKYKVGGIKYATMMTSRGCPFDCIFCSSSEICGKTWRAKSPERVLDQIRLLKEEYGRREIEFLDDTFTLDNERARKICDLLIEGGLDVSWSCSSRVDTIDNSLAEKLKEAGCHTVYMGIESGVQKILDKLKKGITLEQVKKAVRSVKEAGLNTVGSFILGIPGETKKQMEKTVKFAKELGPTFAQFTLFTPYPGTEAYRMAEEKNLLVTRDWSKYTTLDPVIKKANMTAEALKNFLRKAYLSYYLRPSYIWRSIREGRFWTFLKMALGSF</sequence>
<dbReference type="InterPro" id="IPR051198">
    <property type="entry name" value="BchE-like"/>
</dbReference>
<evidence type="ECO:0000259" key="9">
    <source>
        <dbReference type="PROSITE" id="PS51918"/>
    </source>
</evidence>
<dbReference type="InterPro" id="IPR058240">
    <property type="entry name" value="rSAM_sf"/>
</dbReference>
<evidence type="ECO:0000313" key="11">
    <source>
        <dbReference type="Proteomes" id="UP000070405"/>
    </source>
</evidence>
<evidence type="ECO:0000256" key="6">
    <source>
        <dbReference type="ARBA" id="ARBA00023004"/>
    </source>
</evidence>
<dbReference type="CDD" id="cd01335">
    <property type="entry name" value="Radical_SAM"/>
    <property type="match status" value="1"/>
</dbReference>
<dbReference type="Gene3D" id="3.80.30.20">
    <property type="entry name" value="tm_1862 like domain"/>
    <property type="match status" value="1"/>
</dbReference>
<dbReference type="PROSITE" id="PS51918">
    <property type="entry name" value="RADICAL_SAM"/>
    <property type="match status" value="1"/>
</dbReference>
<comment type="cofactor">
    <cofactor evidence="1">
        <name>[4Fe-4S] cluster</name>
        <dbReference type="ChEBI" id="CHEBI:49883"/>
    </cofactor>
</comment>
<keyword evidence="4" id="KW-0949">S-adenosyl-L-methionine</keyword>
<dbReference type="PATRIC" id="fig|1698276.3.peg.303"/>
<keyword evidence="7" id="KW-0411">Iron-sulfur</keyword>
<dbReference type="InterPro" id="IPR023404">
    <property type="entry name" value="rSAM_horseshoe"/>
</dbReference>
<feature type="domain" description="B12-binding" evidence="8">
    <location>
        <begin position="1"/>
        <end position="142"/>
    </location>
</feature>
<evidence type="ECO:0000313" key="10">
    <source>
        <dbReference type="EMBL" id="KXB03462.1"/>
    </source>
</evidence>
<dbReference type="Pfam" id="PF02310">
    <property type="entry name" value="B12-binding"/>
    <property type="match status" value="1"/>
</dbReference>